<feature type="transmembrane region" description="Helical" evidence="6">
    <location>
        <begin position="277"/>
        <end position="299"/>
    </location>
</feature>
<evidence type="ECO:0000256" key="5">
    <source>
        <dbReference type="ARBA" id="ARBA00023136"/>
    </source>
</evidence>
<dbReference type="STRING" id="1960309.SAMN03159343_3922"/>
<feature type="transmembrane region" description="Helical" evidence="6">
    <location>
        <begin position="331"/>
        <end position="362"/>
    </location>
</feature>
<gene>
    <name evidence="7" type="ORF">SAMN03159343_3922</name>
</gene>
<proteinExistence type="predicted"/>
<feature type="transmembrane region" description="Helical" evidence="6">
    <location>
        <begin position="129"/>
        <end position="148"/>
    </location>
</feature>
<evidence type="ECO:0000256" key="2">
    <source>
        <dbReference type="ARBA" id="ARBA00022475"/>
    </source>
</evidence>
<dbReference type="PANTHER" id="PTHR42770">
    <property type="entry name" value="AMINO ACID TRANSPORTER-RELATED"/>
    <property type="match status" value="1"/>
</dbReference>
<accession>A0A1G4Z0Q5</accession>
<dbReference type="InterPro" id="IPR050367">
    <property type="entry name" value="APC_superfamily"/>
</dbReference>
<keyword evidence="8" id="KW-1185">Reference proteome</keyword>
<dbReference type="EMBL" id="FMUH01000007">
    <property type="protein sequence ID" value="SCX59236.1"/>
    <property type="molecule type" value="Genomic_DNA"/>
</dbReference>
<comment type="subcellular location">
    <subcellularLocation>
        <location evidence="1">Cell membrane</location>
        <topology evidence="1">Multi-pass membrane protein</topology>
    </subcellularLocation>
</comment>
<name>A0A1G4Z0Q5_9ACTN</name>
<dbReference type="GO" id="GO:0022857">
    <property type="term" value="F:transmembrane transporter activity"/>
    <property type="evidence" value="ECO:0007669"/>
    <property type="project" value="InterPro"/>
</dbReference>
<dbReference type="InterPro" id="IPR002293">
    <property type="entry name" value="AA/rel_permease1"/>
</dbReference>
<feature type="transmembrane region" description="Helical" evidence="6">
    <location>
        <begin position="24"/>
        <end position="44"/>
    </location>
</feature>
<evidence type="ECO:0000256" key="1">
    <source>
        <dbReference type="ARBA" id="ARBA00004651"/>
    </source>
</evidence>
<dbReference type="PIRSF" id="PIRSF006060">
    <property type="entry name" value="AA_transporter"/>
    <property type="match status" value="1"/>
</dbReference>
<reference evidence="8" key="1">
    <citation type="submission" date="2016-10" db="EMBL/GenBank/DDBJ databases">
        <authorList>
            <person name="Varghese N."/>
            <person name="Submissions S."/>
        </authorList>
    </citation>
    <scope>NUCLEOTIDE SEQUENCE [LARGE SCALE GENOMIC DNA]</scope>
    <source>
        <strain evidence="8">DSM 45722</strain>
    </source>
</reference>
<dbReference type="GO" id="GO:0005886">
    <property type="term" value="C:plasma membrane"/>
    <property type="evidence" value="ECO:0007669"/>
    <property type="project" value="UniProtKB-SubCell"/>
</dbReference>
<feature type="transmembrane region" description="Helical" evidence="6">
    <location>
        <begin position="382"/>
        <end position="413"/>
    </location>
</feature>
<dbReference type="OrthoDB" id="259687at2"/>
<keyword evidence="5 6" id="KW-0472">Membrane</keyword>
<evidence type="ECO:0000256" key="6">
    <source>
        <dbReference type="SAM" id="Phobius"/>
    </source>
</evidence>
<organism evidence="7 8">
    <name type="scientific">Klenkia marina</name>
    <dbReference type="NCBI Taxonomy" id="1960309"/>
    <lineage>
        <taxon>Bacteria</taxon>
        <taxon>Bacillati</taxon>
        <taxon>Actinomycetota</taxon>
        <taxon>Actinomycetes</taxon>
        <taxon>Geodermatophilales</taxon>
        <taxon>Geodermatophilaceae</taxon>
        <taxon>Klenkia</taxon>
    </lineage>
</organism>
<feature type="transmembrane region" description="Helical" evidence="6">
    <location>
        <begin position="155"/>
        <end position="177"/>
    </location>
</feature>
<evidence type="ECO:0000313" key="7">
    <source>
        <dbReference type="EMBL" id="SCX59236.1"/>
    </source>
</evidence>
<protein>
    <submittedName>
        <fullName evidence="7">Amino acid/polyamine/organocation transporter, APC superfamily</fullName>
    </submittedName>
</protein>
<feature type="transmembrane region" description="Helical" evidence="6">
    <location>
        <begin position="50"/>
        <end position="75"/>
    </location>
</feature>
<dbReference type="Pfam" id="PF13520">
    <property type="entry name" value="AA_permease_2"/>
    <property type="match status" value="1"/>
</dbReference>
<keyword evidence="3 6" id="KW-0812">Transmembrane</keyword>
<keyword evidence="4 6" id="KW-1133">Transmembrane helix</keyword>
<feature type="transmembrane region" description="Helical" evidence="6">
    <location>
        <begin position="230"/>
        <end position="257"/>
    </location>
</feature>
<dbReference type="AlphaFoldDB" id="A0A1G4Z0Q5"/>
<feature type="transmembrane region" description="Helical" evidence="6">
    <location>
        <begin position="189"/>
        <end position="209"/>
    </location>
</feature>
<dbReference type="Gene3D" id="1.20.1740.10">
    <property type="entry name" value="Amino acid/polyamine transporter I"/>
    <property type="match status" value="1"/>
</dbReference>
<evidence type="ECO:0000256" key="3">
    <source>
        <dbReference type="ARBA" id="ARBA00022692"/>
    </source>
</evidence>
<sequence>MSNSHTARVHGDDALRRRLGTRDAAVLGLGSMLGAGVFAVWAPAAAAAGWWLLAALAVAGGVAWCNATSTAALAVHLPVSGGAYAFGRARLGPWWGYLAGCAFLVGKTASAAAMALTIGTYLWPGQARVVALVAVLVLVAVDAAGITRTARATRVLLAVTLLVLAVVVALALVAATVGDGPVRTATPTGGPGGVLAAAGLLFFAFAGYARIATLAEEVRDPARTIPRAVSVALGVALAVYVVVGVALLVAVGPAALAGSDRPLADAVAAGPAPALRWVVTVGAVAAAGGALLGLVAGLTRTALAMARERDLPAPLARVDARRGTPLVAHAALAVAVGALVLTGGLTAVVGASSAGVLVYYAVANAAAWTLPAGERPARWVPAAGLVACLVLVAALPVRSVLVALGVLAVALLVRVALRR</sequence>
<keyword evidence="2" id="KW-1003">Cell membrane</keyword>
<feature type="transmembrane region" description="Helical" evidence="6">
    <location>
        <begin position="95"/>
        <end position="123"/>
    </location>
</feature>
<dbReference type="PANTHER" id="PTHR42770:SF7">
    <property type="entry name" value="MEMBRANE PROTEIN"/>
    <property type="match status" value="1"/>
</dbReference>
<evidence type="ECO:0000256" key="4">
    <source>
        <dbReference type="ARBA" id="ARBA00022989"/>
    </source>
</evidence>
<evidence type="ECO:0000313" key="8">
    <source>
        <dbReference type="Proteomes" id="UP000198981"/>
    </source>
</evidence>
<dbReference type="Proteomes" id="UP000198981">
    <property type="component" value="Unassembled WGS sequence"/>
</dbReference>